<feature type="region of interest" description="Disordered" evidence="6">
    <location>
        <begin position="1"/>
        <end position="23"/>
    </location>
</feature>
<evidence type="ECO:0000256" key="1">
    <source>
        <dbReference type="ARBA" id="ARBA00004123"/>
    </source>
</evidence>
<dbReference type="PANTHER" id="PTHR10252">
    <property type="entry name" value="HISTONE-LIKE TRANSCRIPTION FACTOR CCAAT-RELATED"/>
    <property type="match status" value="1"/>
</dbReference>
<dbReference type="Proteomes" id="UP000663760">
    <property type="component" value="Chromosome 13"/>
</dbReference>
<keyword evidence="3" id="KW-0804">Transcription</keyword>
<protein>
    <recommendedName>
        <fullName evidence="7">Core Histone H2A/H2B/H3 domain-containing protein</fullName>
    </recommendedName>
</protein>
<name>A0A7I8JK69_SPIIN</name>
<comment type="subcellular location">
    <subcellularLocation>
        <location evidence="1">Nucleus</location>
    </subcellularLocation>
</comment>
<keyword evidence="10" id="KW-1185">Reference proteome</keyword>
<dbReference type="Pfam" id="PF00125">
    <property type="entry name" value="Histone"/>
    <property type="match status" value="1"/>
</dbReference>
<evidence type="ECO:0000256" key="4">
    <source>
        <dbReference type="ARBA" id="ARBA00023242"/>
    </source>
</evidence>
<evidence type="ECO:0000313" key="8">
    <source>
        <dbReference type="EMBL" id="CAA2630599.1"/>
    </source>
</evidence>
<dbReference type="EMBL" id="LR746276">
    <property type="protein sequence ID" value="CAA7406812.1"/>
    <property type="molecule type" value="Genomic_DNA"/>
</dbReference>
<evidence type="ECO:0000259" key="7">
    <source>
        <dbReference type="Pfam" id="PF00125"/>
    </source>
</evidence>
<evidence type="ECO:0000256" key="6">
    <source>
        <dbReference type="SAM" id="MobiDB-lite"/>
    </source>
</evidence>
<dbReference type="InterPro" id="IPR009072">
    <property type="entry name" value="Histone-fold"/>
</dbReference>
<dbReference type="InterPro" id="IPR007125">
    <property type="entry name" value="H2A/H2B/H3"/>
</dbReference>
<dbReference type="GO" id="GO:0000976">
    <property type="term" value="F:transcription cis-regulatory region binding"/>
    <property type="evidence" value="ECO:0007669"/>
    <property type="project" value="TreeGrafter"/>
</dbReference>
<keyword evidence="2" id="KW-0805">Transcription regulation</keyword>
<evidence type="ECO:0000256" key="2">
    <source>
        <dbReference type="ARBA" id="ARBA00023015"/>
    </source>
</evidence>
<dbReference type="GO" id="GO:0006355">
    <property type="term" value="P:regulation of DNA-templated transcription"/>
    <property type="evidence" value="ECO:0007669"/>
    <property type="project" value="TreeGrafter"/>
</dbReference>
<dbReference type="PANTHER" id="PTHR10252:SF124">
    <property type="entry name" value="NUCLEAR TRANSCRIPTION FACTOR Y SUBUNIT C-10"/>
    <property type="match status" value="1"/>
</dbReference>
<comment type="similarity">
    <text evidence="5">Belongs to the NFYC/HAP5 subunit family.</text>
</comment>
<dbReference type="InterPro" id="IPR050568">
    <property type="entry name" value="Transcr_DNA_Rep_Reg"/>
</dbReference>
<reference evidence="8" key="1">
    <citation type="submission" date="2019-12" db="EMBL/GenBank/DDBJ databases">
        <authorList>
            <person name="Scholz U."/>
            <person name="Mascher M."/>
            <person name="Fiebig A."/>
        </authorList>
    </citation>
    <scope>NUCLEOTIDE SEQUENCE</scope>
</reference>
<evidence type="ECO:0000256" key="3">
    <source>
        <dbReference type="ARBA" id="ARBA00023163"/>
    </source>
</evidence>
<dbReference type="SUPFAM" id="SSF47113">
    <property type="entry name" value="Histone-fold"/>
    <property type="match status" value="1"/>
</dbReference>
<dbReference type="AlphaFoldDB" id="A0A7I8JK69"/>
<organism evidence="8">
    <name type="scientific">Spirodela intermedia</name>
    <name type="common">Intermediate duckweed</name>
    <dbReference type="NCBI Taxonomy" id="51605"/>
    <lineage>
        <taxon>Eukaryota</taxon>
        <taxon>Viridiplantae</taxon>
        <taxon>Streptophyta</taxon>
        <taxon>Embryophyta</taxon>
        <taxon>Tracheophyta</taxon>
        <taxon>Spermatophyta</taxon>
        <taxon>Magnoliopsida</taxon>
        <taxon>Liliopsida</taxon>
        <taxon>Araceae</taxon>
        <taxon>Lemnoideae</taxon>
        <taxon>Spirodela</taxon>
    </lineage>
</organism>
<dbReference type="GO" id="GO:0005634">
    <property type="term" value="C:nucleus"/>
    <property type="evidence" value="ECO:0007669"/>
    <property type="project" value="UniProtKB-SubCell"/>
</dbReference>
<evidence type="ECO:0000256" key="5">
    <source>
        <dbReference type="ARBA" id="ARBA00038129"/>
    </source>
</evidence>
<evidence type="ECO:0000313" key="10">
    <source>
        <dbReference type="Proteomes" id="UP000663760"/>
    </source>
</evidence>
<keyword evidence="4" id="KW-0539">Nucleus</keyword>
<sequence>MDPIRSSFPTSVPADGLQQPDGDNYLAPAESLEPVYFDRLLDLPGVPPASQDNCQTVQPSYAHCLSPQVPLLEINPLNAATDMSEADFNTQLLNITRNRLQLFWECRLLELNDSSVVHEHLLPFSTIRKIMKQNAEVQMISSVTPRVFSKACEFFIMEMTVRAWLRAQAWVYLQGDGYGFLVDMLRSSRPDS</sequence>
<feature type="domain" description="Core Histone H2A/H2B/H3" evidence="7">
    <location>
        <begin position="117"/>
        <end position="167"/>
    </location>
</feature>
<dbReference type="Gene3D" id="1.10.20.10">
    <property type="entry name" value="Histone, subunit A"/>
    <property type="match status" value="1"/>
</dbReference>
<proteinExistence type="inferred from homology"/>
<dbReference type="GO" id="GO:0046982">
    <property type="term" value="F:protein heterodimerization activity"/>
    <property type="evidence" value="ECO:0007669"/>
    <property type="project" value="InterPro"/>
</dbReference>
<dbReference type="EMBL" id="LR743600">
    <property type="protein sequence ID" value="CAA2630599.1"/>
    <property type="molecule type" value="Genomic_DNA"/>
</dbReference>
<accession>A0A7I8JK69</accession>
<dbReference type="OrthoDB" id="1272441at2759"/>
<gene>
    <name evidence="8" type="ORF">SI7747_13016245</name>
    <name evidence="9" type="ORF">SI8410_13017490</name>
</gene>
<evidence type="ECO:0000313" key="9">
    <source>
        <dbReference type="EMBL" id="CAA7406812.1"/>
    </source>
</evidence>